<keyword evidence="2" id="KW-1133">Transmembrane helix</keyword>
<sequence length="170" mass="19144">MAPKNNLLDNIFSSSPNFFAQLLFGLFLFIISRVLNASIPLSIFIAITGSIILGSITFANENNPQNTNVASNDGIDAGLKYWLIFMLGFLFLGYSAPISILLGCIAGIGGGWIIAWWRSDEALQTQLSEEIVEVEEREQSSDRAAKRRKKKPSRRFRRASTTFNFRFWEK</sequence>
<dbReference type="PATRIC" id="fig|1710894.3.peg.1951"/>
<evidence type="ECO:0000256" key="1">
    <source>
        <dbReference type="SAM" id="MobiDB-lite"/>
    </source>
</evidence>
<reference evidence="3 4" key="1">
    <citation type="submission" date="2015-09" db="EMBL/GenBank/DDBJ databases">
        <title>Whole genome shotgun sequence assembly of Aphanizomenon flos-aquae UKL13.</title>
        <authorList>
            <person name="Driscoll C."/>
        </authorList>
    </citation>
    <scope>NUCLEOTIDE SEQUENCE [LARGE SCALE GENOMIC DNA]</scope>
    <source>
        <strain evidence="3">MDT13</strain>
    </source>
</reference>
<organism evidence="3 4">
    <name type="scientific">Aphanizomenon flos-aquae LD13</name>
    <dbReference type="NCBI Taxonomy" id="1710894"/>
    <lineage>
        <taxon>Bacteria</taxon>
        <taxon>Bacillati</taxon>
        <taxon>Cyanobacteriota</taxon>
        <taxon>Cyanophyceae</taxon>
        <taxon>Nostocales</taxon>
        <taxon>Aphanizomenonaceae</taxon>
        <taxon>Aphanizomenon</taxon>
    </lineage>
</organism>
<protein>
    <submittedName>
        <fullName evidence="3">Uncharacterized protein</fullName>
    </submittedName>
</protein>
<evidence type="ECO:0000256" key="2">
    <source>
        <dbReference type="SAM" id="Phobius"/>
    </source>
</evidence>
<name>A0A1B7VM37_APHFL</name>
<comment type="caution">
    <text evidence="3">The sequence shown here is derived from an EMBL/GenBank/DDBJ whole genome shotgun (WGS) entry which is preliminary data.</text>
</comment>
<feature type="transmembrane region" description="Helical" evidence="2">
    <location>
        <begin position="18"/>
        <end position="36"/>
    </location>
</feature>
<accession>A0A1B7VM37</accession>
<feature type="transmembrane region" description="Helical" evidence="2">
    <location>
        <begin position="43"/>
        <end position="61"/>
    </location>
</feature>
<evidence type="ECO:0000313" key="4">
    <source>
        <dbReference type="Proteomes" id="UP000092382"/>
    </source>
</evidence>
<dbReference type="Proteomes" id="UP000092382">
    <property type="component" value="Unassembled WGS sequence"/>
</dbReference>
<gene>
    <name evidence="3" type="ORF">AN481_16755</name>
</gene>
<proteinExistence type="predicted"/>
<feature type="compositionally biased region" description="Basic residues" evidence="1">
    <location>
        <begin position="145"/>
        <end position="156"/>
    </location>
</feature>
<dbReference type="AlphaFoldDB" id="A0A1B7VM37"/>
<feature type="transmembrane region" description="Helical" evidence="2">
    <location>
        <begin position="81"/>
        <end position="114"/>
    </location>
</feature>
<keyword evidence="2" id="KW-0472">Membrane</keyword>
<evidence type="ECO:0000313" key="3">
    <source>
        <dbReference type="EMBL" id="OBQ20940.1"/>
    </source>
</evidence>
<dbReference type="EMBL" id="LJOY01000072">
    <property type="protein sequence ID" value="OBQ20940.1"/>
    <property type="molecule type" value="Genomic_DNA"/>
</dbReference>
<feature type="region of interest" description="Disordered" evidence="1">
    <location>
        <begin position="137"/>
        <end position="156"/>
    </location>
</feature>
<dbReference type="STRING" id="1803587.GCA_001593825_03850"/>
<keyword evidence="2" id="KW-0812">Transmembrane</keyword>